<accession>A0A6G3MI97</accession>
<dbReference type="AlphaFoldDB" id="A0A6G3MI97"/>
<dbReference type="Gene3D" id="3.30.700.20">
    <property type="entry name" value="Hypothetical protein ph0010, domain 1"/>
    <property type="match status" value="1"/>
</dbReference>
<dbReference type="PANTHER" id="PTHR13016">
    <property type="entry name" value="AMMECR1 HOMOLOG"/>
    <property type="match status" value="1"/>
</dbReference>
<sequence>MSSLLKHTSEEGAHLLIRNELTSDMACFCFDVLVRHLKNLAPPDDSHLPKHSIPLFVTWHSNDKRLRGCIGTFKPIEFPKDLTYYSLARYLINLSSAVNDRRFNPITYSEISNLLCSVSVLVSFESCAAYDDWVIGTHGIQIYFYTKKHEYSATFLPDVIKEQGWDHEKTIHSLVRKSGYRGLIDRRLLVSLKIVRYNSFKATASYQDYTLSRFYTSTRVC</sequence>
<proteinExistence type="predicted"/>
<dbReference type="InterPro" id="IPR036071">
    <property type="entry name" value="AMMECR1_dom_sf"/>
</dbReference>
<reference evidence="2" key="1">
    <citation type="submission" date="2018-11" db="EMBL/GenBank/DDBJ databases">
        <title>Henneguya salminicola genome and transcriptome.</title>
        <authorList>
            <person name="Yahalomi D."/>
            <person name="Atkinson S.D."/>
            <person name="Neuhof M."/>
            <person name="Chang E.S."/>
            <person name="Philippe H."/>
            <person name="Cartwright P."/>
            <person name="Bartholomew J.L."/>
            <person name="Huchon D."/>
        </authorList>
    </citation>
    <scope>NUCLEOTIDE SEQUENCE</scope>
    <source>
        <strain evidence="2">Hz1</strain>
        <tissue evidence="2">Whole</tissue>
    </source>
</reference>
<evidence type="ECO:0000313" key="2">
    <source>
        <dbReference type="EMBL" id="NDJ93778.1"/>
    </source>
</evidence>
<dbReference type="PROSITE" id="PS51112">
    <property type="entry name" value="AMMECR1"/>
    <property type="match status" value="1"/>
</dbReference>
<protein>
    <submittedName>
        <fullName evidence="2">AMME syndrome candidate gene 1 protein homolog (Trinotate prediction)</fullName>
    </submittedName>
</protein>
<dbReference type="InterPro" id="IPR027485">
    <property type="entry name" value="AMMECR1_N"/>
</dbReference>
<dbReference type="NCBIfam" id="TIGR00296">
    <property type="entry name" value="TIGR00296 family protein"/>
    <property type="match status" value="1"/>
</dbReference>
<dbReference type="InterPro" id="IPR002733">
    <property type="entry name" value="AMMECR1_domain"/>
</dbReference>
<name>A0A6G3MI97_HENSL</name>
<dbReference type="OrthoDB" id="24630at2759"/>
<dbReference type="InterPro" id="IPR023473">
    <property type="entry name" value="AMMECR1"/>
</dbReference>
<dbReference type="Pfam" id="PF01871">
    <property type="entry name" value="AMMECR1"/>
    <property type="match status" value="1"/>
</dbReference>
<organism evidence="2">
    <name type="scientific">Henneguya salminicola</name>
    <name type="common">Myxosporean</name>
    <dbReference type="NCBI Taxonomy" id="69463"/>
    <lineage>
        <taxon>Eukaryota</taxon>
        <taxon>Metazoa</taxon>
        <taxon>Cnidaria</taxon>
        <taxon>Myxozoa</taxon>
        <taxon>Myxosporea</taxon>
        <taxon>Bivalvulida</taxon>
        <taxon>Platysporina</taxon>
        <taxon>Myxobolidae</taxon>
        <taxon>Henneguya</taxon>
    </lineage>
</organism>
<dbReference type="SUPFAM" id="SSF143447">
    <property type="entry name" value="AMMECR1-like"/>
    <property type="match status" value="1"/>
</dbReference>
<feature type="domain" description="AMMECR1" evidence="1">
    <location>
        <begin position="11"/>
        <end position="213"/>
    </location>
</feature>
<dbReference type="PANTHER" id="PTHR13016:SF0">
    <property type="entry name" value="AMME SYNDROME CANDIDATE GENE 1 PROTEIN"/>
    <property type="match status" value="1"/>
</dbReference>
<evidence type="ECO:0000259" key="1">
    <source>
        <dbReference type="PROSITE" id="PS51112"/>
    </source>
</evidence>
<dbReference type="EMBL" id="GHBP01004988">
    <property type="protein sequence ID" value="NDJ93778.1"/>
    <property type="molecule type" value="Transcribed_RNA"/>
</dbReference>